<dbReference type="SUPFAM" id="SSF52833">
    <property type="entry name" value="Thioredoxin-like"/>
    <property type="match status" value="1"/>
</dbReference>
<keyword evidence="4" id="KW-1185">Reference proteome</keyword>
<feature type="domain" description="Thioredoxin-like fold" evidence="2">
    <location>
        <begin position="74"/>
        <end position="233"/>
    </location>
</feature>
<dbReference type="Gene3D" id="3.40.30.10">
    <property type="entry name" value="Glutaredoxin"/>
    <property type="match status" value="1"/>
</dbReference>
<evidence type="ECO:0000256" key="1">
    <source>
        <dbReference type="SAM" id="SignalP"/>
    </source>
</evidence>
<sequence>MSRSMKPRLGTLISALAIAAVMTVGVAACAPVGGGDTGGTGGSSAPSAAPIPTGTSGAADFDGGFLTVGSGATVVDVYFDPMCPICGVFDKTNGAQLSSFVDDGTITLRLHPMNFLNRLSQGTEYSTRAGGALTCVAVADPTKTLPYLTALFDDQPEEGSAGIDDAALVKLASDLGVSDISECVTTQAYGSWVQHINDAALAGPIEGADIPKVEGTPTVLVNGNSFTGQVNDAKGLAAFITAG</sequence>
<feature type="chain" id="PRO_5039523719" evidence="1">
    <location>
        <begin position="20"/>
        <end position="243"/>
    </location>
</feature>
<dbReference type="PROSITE" id="PS51257">
    <property type="entry name" value="PROKAR_LIPOPROTEIN"/>
    <property type="match status" value="1"/>
</dbReference>
<keyword evidence="3" id="KW-0413">Isomerase</keyword>
<dbReference type="EMBL" id="JACCFM010000001">
    <property type="protein sequence ID" value="NYJ19089.1"/>
    <property type="molecule type" value="Genomic_DNA"/>
</dbReference>
<evidence type="ECO:0000313" key="3">
    <source>
        <dbReference type="EMBL" id="NYJ19089.1"/>
    </source>
</evidence>
<feature type="signal peptide" evidence="1">
    <location>
        <begin position="1"/>
        <end position="19"/>
    </location>
</feature>
<dbReference type="InterPro" id="IPR012336">
    <property type="entry name" value="Thioredoxin-like_fold"/>
</dbReference>
<dbReference type="CDD" id="cd02972">
    <property type="entry name" value="DsbA_family"/>
    <property type="match status" value="1"/>
</dbReference>
<dbReference type="Proteomes" id="UP000537260">
    <property type="component" value="Unassembled WGS sequence"/>
</dbReference>
<evidence type="ECO:0000313" key="4">
    <source>
        <dbReference type="Proteomes" id="UP000537260"/>
    </source>
</evidence>
<reference evidence="3 4" key="1">
    <citation type="submission" date="2020-07" db="EMBL/GenBank/DDBJ databases">
        <title>Sequencing the genomes of 1000 actinobacteria strains.</title>
        <authorList>
            <person name="Klenk H.-P."/>
        </authorList>
    </citation>
    <scope>NUCLEOTIDE SEQUENCE [LARGE SCALE GENOMIC DNA]</scope>
    <source>
        <strain evidence="3 4">LI1</strain>
    </source>
</reference>
<evidence type="ECO:0000259" key="2">
    <source>
        <dbReference type="Pfam" id="PF13462"/>
    </source>
</evidence>
<protein>
    <submittedName>
        <fullName evidence="3">Protein-disulfide isomerase</fullName>
    </submittedName>
</protein>
<proteinExistence type="predicted"/>
<comment type="caution">
    <text evidence="3">The sequence shown here is derived from an EMBL/GenBank/DDBJ whole genome shotgun (WGS) entry which is preliminary data.</text>
</comment>
<name>A0A7Z0ECI0_9MICO</name>
<dbReference type="InterPro" id="IPR036249">
    <property type="entry name" value="Thioredoxin-like_sf"/>
</dbReference>
<gene>
    <name evidence="3" type="ORF">HNR05_000880</name>
</gene>
<accession>A0A7Z0ECI0</accession>
<dbReference type="RefSeq" id="WP_179577907.1">
    <property type="nucleotide sequence ID" value="NZ_JACCFM010000001.1"/>
</dbReference>
<organism evidence="3 4">
    <name type="scientific">Glaciibacter psychrotolerans</name>
    <dbReference type="NCBI Taxonomy" id="670054"/>
    <lineage>
        <taxon>Bacteria</taxon>
        <taxon>Bacillati</taxon>
        <taxon>Actinomycetota</taxon>
        <taxon>Actinomycetes</taxon>
        <taxon>Micrococcales</taxon>
        <taxon>Microbacteriaceae</taxon>
        <taxon>Glaciibacter</taxon>
    </lineage>
</organism>
<dbReference type="Pfam" id="PF13462">
    <property type="entry name" value="Thioredoxin_4"/>
    <property type="match status" value="1"/>
</dbReference>
<dbReference type="GO" id="GO:0016853">
    <property type="term" value="F:isomerase activity"/>
    <property type="evidence" value="ECO:0007669"/>
    <property type="project" value="UniProtKB-KW"/>
</dbReference>
<keyword evidence="1" id="KW-0732">Signal</keyword>
<dbReference type="AlphaFoldDB" id="A0A7Z0ECI0"/>